<evidence type="ECO:0000256" key="7">
    <source>
        <dbReference type="ARBA" id="ARBA00023098"/>
    </source>
</evidence>
<comment type="similarity">
    <text evidence="10">Belongs to the ELO family.</text>
</comment>
<dbReference type="GO" id="GO:0034625">
    <property type="term" value="P:fatty acid elongation, monounsaturated fatty acid"/>
    <property type="evidence" value="ECO:0007669"/>
    <property type="project" value="TreeGrafter"/>
</dbReference>
<accession>A0A8S1CHX1</accession>
<dbReference type="Pfam" id="PF01151">
    <property type="entry name" value="ELO"/>
    <property type="match status" value="1"/>
</dbReference>
<evidence type="ECO:0000256" key="10">
    <source>
        <dbReference type="RuleBase" id="RU361115"/>
    </source>
</evidence>
<feature type="transmembrane region" description="Helical" evidence="10">
    <location>
        <begin position="231"/>
        <end position="250"/>
    </location>
</feature>
<dbReference type="GO" id="GO:0019367">
    <property type="term" value="P:fatty acid elongation, saturated fatty acid"/>
    <property type="evidence" value="ECO:0007669"/>
    <property type="project" value="TreeGrafter"/>
</dbReference>
<reference evidence="11 12" key="1">
    <citation type="submission" date="2020-04" db="EMBL/GenBank/DDBJ databases">
        <authorList>
            <person name="Alioto T."/>
            <person name="Alioto T."/>
            <person name="Gomez Garrido J."/>
        </authorList>
    </citation>
    <scope>NUCLEOTIDE SEQUENCE [LARGE SCALE GENOMIC DNA]</scope>
</reference>
<dbReference type="InterPro" id="IPR002076">
    <property type="entry name" value="ELO_fam"/>
</dbReference>
<evidence type="ECO:0000256" key="9">
    <source>
        <dbReference type="ARBA" id="ARBA00023160"/>
    </source>
</evidence>
<dbReference type="PANTHER" id="PTHR11157">
    <property type="entry name" value="FATTY ACID ACYL TRANSFERASE-RELATED"/>
    <property type="match status" value="1"/>
</dbReference>
<comment type="subcellular location">
    <subcellularLocation>
        <location evidence="1">Membrane</location>
        <topology evidence="1">Multi-pass membrane protein</topology>
    </subcellularLocation>
</comment>
<proteinExistence type="inferred from homology"/>
<sequence>MLDTLGSLYEDAFSTADKRVTDWALMEGPGPLIAILTLYYLLVRVIGPRFMEKRPALTLKTVITVYNSVQVLACALLVQQTVKYIQNTNVAIIGCSSVDFSDNPNAVKLARMCWWYLMLKLLDLVETLFFILRKKHNQVSNLHLYHHISTPLFSWIMVKFVAGGTPSIYIALNSAIHVLMYMYYLFTGIGLSKTLAPWKKYLTIIQMVQFCALIIHASQFVRSDCHMPKPLAIVFIPNVAIVYFLFANFYKKAYGKKEPTPPKLNLKIMVDNRLKSTIKQH</sequence>
<feature type="transmembrane region" description="Helical" evidence="10">
    <location>
        <begin position="168"/>
        <end position="189"/>
    </location>
</feature>
<dbReference type="Proteomes" id="UP000494165">
    <property type="component" value="Unassembled WGS sequence"/>
</dbReference>
<evidence type="ECO:0000256" key="8">
    <source>
        <dbReference type="ARBA" id="ARBA00023136"/>
    </source>
</evidence>
<dbReference type="EMBL" id="CADEPI010000018">
    <property type="protein sequence ID" value="CAB3364879.1"/>
    <property type="molecule type" value="Genomic_DNA"/>
</dbReference>
<feature type="transmembrane region" description="Helical" evidence="10">
    <location>
        <begin position="144"/>
        <end position="162"/>
    </location>
</feature>
<evidence type="ECO:0000313" key="12">
    <source>
        <dbReference type="Proteomes" id="UP000494165"/>
    </source>
</evidence>
<dbReference type="PANTHER" id="PTHR11157:SF113">
    <property type="entry name" value="ELONGATION OF VERY LONG CHAIN FATTY ACIDS PROTEIN"/>
    <property type="match status" value="1"/>
</dbReference>
<keyword evidence="4 10" id="KW-0812">Transmembrane</keyword>
<dbReference type="GO" id="GO:0009922">
    <property type="term" value="F:fatty acid elongase activity"/>
    <property type="evidence" value="ECO:0007669"/>
    <property type="project" value="UniProtKB-EC"/>
</dbReference>
<keyword evidence="2 10" id="KW-0444">Lipid biosynthesis</keyword>
<evidence type="ECO:0000256" key="3">
    <source>
        <dbReference type="ARBA" id="ARBA00022679"/>
    </source>
</evidence>
<keyword evidence="6 10" id="KW-1133">Transmembrane helix</keyword>
<evidence type="ECO:0000256" key="1">
    <source>
        <dbReference type="ARBA" id="ARBA00004141"/>
    </source>
</evidence>
<dbReference type="GO" id="GO:0005789">
    <property type="term" value="C:endoplasmic reticulum membrane"/>
    <property type="evidence" value="ECO:0007669"/>
    <property type="project" value="TreeGrafter"/>
</dbReference>
<evidence type="ECO:0000256" key="5">
    <source>
        <dbReference type="ARBA" id="ARBA00022832"/>
    </source>
</evidence>
<keyword evidence="5 10" id="KW-0276">Fatty acid metabolism</keyword>
<evidence type="ECO:0000256" key="6">
    <source>
        <dbReference type="ARBA" id="ARBA00022989"/>
    </source>
</evidence>
<dbReference type="GO" id="GO:0034626">
    <property type="term" value="P:fatty acid elongation, polyunsaturated fatty acid"/>
    <property type="evidence" value="ECO:0007669"/>
    <property type="project" value="TreeGrafter"/>
</dbReference>
<protein>
    <recommendedName>
        <fullName evidence="10">Elongation of very long chain fatty acids protein</fullName>
        <ecNumber evidence="10">2.3.1.199</ecNumber>
    </recommendedName>
    <alternativeName>
        <fullName evidence="10">Very-long-chain 3-oxoacyl-CoA synthase</fullName>
    </alternativeName>
</protein>
<comment type="catalytic activity">
    <reaction evidence="10">
        <text>a very-long-chain acyl-CoA + malonyl-CoA + H(+) = a very-long-chain 3-oxoacyl-CoA + CO2 + CoA</text>
        <dbReference type="Rhea" id="RHEA:32727"/>
        <dbReference type="ChEBI" id="CHEBI:15378"/>
        <dbReference type="ChEBI" id="CHEBI:16526"/>
        <dbReference type="ChEBI" id="CHEBI:57287"/>
        <dbReference type="ChEBI" id="CHEBI:57384"/>
        <dbReference type="ChEBI" id="CHEBI:90725"/>
        <dbReference type="ChEBI" id="CHEBI:90736"/>
        <dbReference type="EC" id="2.3.1.199"/>
    </reaction>
</comment>
<evidence type="ECO:0000256" key="2">
    <source>
        <dbReference type="ARBA" id="ARBA00022516"/>
    </source>
</evidence>
<dbReference type="AlphaFoldDB" id="A0A8S1CHX1"/>
<dbReference type="GO" id="GO:0042761">
    <property type="term" value="P:very long-chain fatty acid biosynthetic process"/>
    <property type="evidence" value="ECO:0007669"/>
    <property type="project" value="TreeGrafter"/>
</dbReference>
<keyword evidence="12" id="KW-1185">Reference proteome</keyword>
<dbReference type="GO" id="GO:0030148">
    <property type="term" value="P:sphingolipid biosynthetic process"/>
    <property type="evidence" value="ECO:0007669"/>
    <property type="project" value="TreeGrafter"/>
</dbReference>
<dbReference type="OrthoDB" id="434092at2759"/>
<feature type="transmembrane region" description="Helical" evidence="10">
    <location>
        <begin position="201"/>
        <end position="219"/>
    </location>
</feature>
<evidence type="ECO:0000256" key="4">
    <source>
        <dbReference type="ARBA" id="ARBA00022692"/>
    </source>
</evidence>
<keyword evidence="9 10" id="KW-0275">Fatty acid biosynthesis</keyword>
<gene>
    <name evidence="11" type="ORF">CLODIP_2_CD12442</name>
</gene>
<name>A0A8S1CHX1_9INSE</name>
<keyword evidence="7 10" id="KW-0443">Lipid metabolism</keyword>
<evidence type="ECO:0000313" key="11">
    <source>
        <dbReference type="EMBL" id="CAB3364879.1"/>
    </source>
</evidence>
<keyword evidence="8 10" id="KW-0472">Membrane</keyword>
<feature type="transmembrane region" description="Helical" evidence="10">
    <location>
        <begin position="114"/>
        <end position="132"/>
    </location>
</feature>
<feature type="transmembrane region" description="Helical" evidence="10">
    <location>
        <begin position="59"/>
        <end position="78"/>
    </location>
</feature>
<keyword evidence="3 10" id="KW-0808">Transferase</keyword>
<dbReference type="EC" id="2.3.1.199" evidence="10"/>
<organism evidence="11 12">
    <name type="scientific">Cloeon dipterum</name>
    <dbReference type="NCBI Taxonomy" id="197152"/>
    <lineage>
        <taxon>Eukaryota</taxon>
        <taxon>Metazoa</taxon>
        <taxon>Ecdysozoa</taxon>
        <taxon>Arthropoda</taxon>
        <taxon>Hexapoda</taxon>
        <taxon>Insecta</taxon>
        <taxon>Pterygota</taxon>
        <taxon>Palaeoptera</taxon>
        <taxon>Ephemeroptera</taxon>
        <taxon>Pisciforma</taxon>
        <taxon>Baetidae</taxon>
        <taxon>Cloeon</taxon>
    </lineage>
</organism>
<comment type="caution">
    <text evidence="11">The sequence shown here is derived from an EMBL/GenBank/DDBJ whole genome shotgun (WGS) entry which is preliminary data.</text>
</comment>
<feature type="transmembrane region" description="Helical" evidence="10">
    <location>
        <begin position="28"/>
        <end position="47"/>
    </location>
</feature>